<keyword evidence="4 5" id="KW-0472">Membrane</keyword>
<name>A0A0N0RQD0_9FLAO</name>
<evidence type="ECO:0000313" key="6">
    <source>
        <dbReference type="EMBL" id="KOS04872.1"/>
    </source>
</evidence>
<evidence type="ECO:0000256" key="4">
    <source>
        <dbReference type="ARBA" id="ARBA00023136"/>
    </source>
</evidence>
<evidence type="ECO:0000256" key="2">
    <source>
        <dbReference type="ARBA" id="ARBA00022692"/>
    </source>
</evidence>
<dbReference type="InterPro" id="IPR019109">
    <property type="entry name" value="MamF_MmsF"/>
</dbReference>
<evidence type="ECO:0008006" key="8">
    <source>
        <dbReference type="Google" id="ProtNLM"/>
    </source>
</evidence>
<keyword evidence="2 5" id="KW-0812">Transmembrane</keyword>
<evidence type="ECO:0000256" key="3">
    <source>
        <dbReference type="ARBA" id="ARBA00022989"/>
    </source>
</evidence>
<dbReference type="STRING" id="1202724.AM493_01565"/>
<dbReference type="Proteomes" id="UP000037755">
    <property type="component" value="Unassembled WGS sequence"/>
</dbReference>
<proteinExistence type="predicted"/>
<dbReference type="PATRIC" id="fig|1202724.3.peg.318"/>
<gene>
    <name evidence="6" type="ORF">AM493_01565</name>
</gene>
<sequence>MTTKEYIVQPYEHEPAGNAYLMSTVAVIAGLPLPIINVIASVIFYLSNRKASYYVRWHSLQALIAQAVVMPFNSIALAWTIRIFFEPLVWTETRHNHYEAHFNENLFDFPSAWYFIYIFFVLALNLFEFIGVLITAVAVRKGKNVRWAIIANITDRLCSKENRDPYAI</sequence>
<dbReference type="EMBL" id="LIYD01000005">
    <property type="protein sequence ID" value="KOS04872.1"/>
    <property type="molecule type" value="Genomic_DNA"/>
</dbReference>
<reference evidence="6 7" key="1">
    <citation type="submission" date="2015-08" db="EMBL/GenBank/DDBJ databases">
        <title>Whole genome sequence of Flavobacterium akiainvivens IK-1T, from decaying Wikstroemia oahuensis, an endemic Hawaiian shrub.</title>
        <authorList>
            <person name="Wan X."/>
            <person name="Hou S."/>
            <person name="Saito J."/>
            <person name="Donachie S."/>
        </authorList>
    </citation>
    <scope>NUCLEOTIDE SEQUENCE [LARGE SCALE GENOMIC DNA]</scope>
    <source>
        <strain evidence="6 7">IK-1</strain>
    </source>
</reference>
<organism evidence="6 7">
    <name type="scientific">Flavobacterium akiainvivens</name>
    <dbReference type="NCBI Taxonomy" id="1202724"/>
    <lineage>
        <taxon>Bacteria</taxon>
        <taxon>Pseudomonadati</taxon>
        <taxon>Bacteroidota</taxon>
        <taxon>Flavobacteriia</taxon>
        <taxon>Flavobacteriales</taxon>
        <taxon>Flavobacteriaceae</taxon>
        <taxon>Flavobacterium</taxon>
    </lineage>
</organism>
<evidence type="ECO:0000313" key="7">
    <source>
        <dbReference type="Proteomes" id="UP000037755"/>
    </source>
</evidence>
<evidence type="ECO:0000256" key="1">
    <source>
        <dbReference type="ARBA" id="ARBA00004141"/>
    </source>
</evidence>
<dbReference type="AlphaFoldDB" id="A0A0N0RQD0"/>
<evidence type="ECO:0000256" key="5">
    <source>
        <dbReference type="SAM" id="Phobius"/>
    </source>
</evidence>
<dbReference type="Pfam" id="PF09685">
    <property type="entry name" value="MamF_MmsF"/>
    <property type="match status" value="1"/>
</dbReference>
<comment type="subcellular location">
    <subcellularLocation>
        <location evidence="1">Membrane</location>
        <topology evidence="1">Multi-pass membrane protein</topology>
    </subcellularLocation>
</comment>
<keyword evidence="3 5" id="KW-1133">Transmembrane helix</keyword>
<dbReference type="OrthoDB" id="1092330at2"/>
<feature type="transmembrane region" description="Helical" evidence="5">
    <location>
        <begin position="114"/>
        <end position="139"/>
    </location>
</feature>
<dbReference type="RefSeq" id="WP_054405920.1">
    <property type="nucleotide sequence ID" value="NZ_FOYA01000004.1"/>
</dbReference>
<accession>A0A0N0RQD0</accession>
<comment type="caution">
    <text evidence="6">The sequence shown here is derived from an EMBL/GenBank/DDBJ whole genome shotgun (WGS) entry which is preliminary data.</text>
</comment>
<keyword evidence="7" id="KW-1185">Reference proteome</keyword>
<feature type="transmembrane region" description="Helical" evidence="5">
    <location>
        <begin position="20"/>
        <end position="46"/>
    </location>
</feature>
<protein>
    <recommendedName>
        <fullName evidence="8">DUF4870 domain-containing protein</fullName>
    </recommendedName>
</protein>
<feature type="transmembrane region" description="Helical" evidence="5">
    <location>
        <begin position="67"/>
        <end position="85"/>
    </location>
</feature>